<dbReference type="EMBL" id="BAAAZA010000043">
    <property type="protein sequence ID" value="GAA3899817.1"/>
    <property type="molecule type" value="Genomic_DNA"/>
</dbReference>
<protein>
    <recommendedName>
        <fullName evidence="2">Response regulatory domain-containing protein</fullName>
    </recommendedName>
</protein>
<feature type="domain" description="Response regulatory" evidence="2">
    <location>
        <begin position="33"/>
        <end position="111"/>
    </location>
</feature>
<reference evidence="4" key="1">
    <citation type="journal article" date="2019" name="Int. J. Syst. Evol. Microbiol.">
        <title>The Global Catalogue of Microorganisms (GCM) 10K type strain sequencing project: providing services to taxonomists for standard genome sequencing and annotation.</title>
        <authorList>
            <consortium name="The Broad Institute Genomics Platform"/>
            <consortium name="The Broad Institute Genome Sequencing Center for Infectious Disease"/>
            <person name="Wu L."/>
            <person name="Ma J."/>
        </authorList>
    </citation>
    <scope>NUCLEOTIDE SEQUENCE [LARGE SCALE GENOMIC DNA]</scope>
    <source>
        <strain evidence="4">JCM 16578</strain>
    </source>
</reference>
<sequence length="111" mass="11565">MVGRAGDSRSAPLFSLRRGAAHMDGNGKQTESTVMVVDDVHAGRYALGAVLRRAGHSVVPVASGGEALTELDLRLRRGTLPDVALVDVGLPDTGTARTTSHSSRCGWAARS</sequence>
<keyword evidence="4" id="KW-1185">Reference proteome</keyword>
<name>A0ABP7LF67_9ACTN</name>
<evidence type="ECO:0000256" key="1">
    <source>
        <dbReference type="PROSITE-ProRule" id="PRU00169"/>
    </source>
</evidence>
<keyword evidence="1" id="KW-0597">Phosphoprotein</keyword>
<dbReference type="Gene3D" id="3.40.50.2300">
    <property type="match status" value="1"/>
</dbReference>
<dbReference type="SUPFAM" id="SSF52172">
    <property type="entry name" value="CheY-like"/>
    <property type="match status" value="1"/>
</dbReference>
<dbReference type="InterPro" id="IPR011006">
    <property type="entry name" value="CheY-like_superfamily"/>
</dbReference>
<organism evidence="3 4">
    <name type="scientific">Streptomyces lannensis</name>
    <dbReference type="NCBI Taxonomy" id="766498"/>
    <lineage>
        <taxon>Bacteria</taxon>
        <taxon>Bacillati</taxon>
        <taxon>Actinomycetota</taxon>
        <taxon>Actinomycetes</taxon>
        <taxon>Kitasatosporales</taxon>
        <taxon>Streptomycetaceae</taxon>
        <taxon>Streptomyces</taxon>
    </lineage>
</organism>
<dbReference type="Proteomes" id="UP001501563">
    <property type="component" value="Unassembled WGS sequence"/>
</dbReference>
<dbReference type="PROSITE" id="PS50110">
    <property type="entry name" value="RESPONSE_REGULATORY"/>
    <property type="match status" value="1"/>
</dbReference>
<accession>A0ABP7LF67</accession>
<feature type="modified residue" description="4-aspartylphosphate" evidence="1">
    <location>
        <position position="87"/>
    </location>
</feature>
<gene>
    <name evidence="3" type="ORF">GCM10022207_80590</name>
</gene>
<comment type="caution">
    <text evidence="3">The sequence shown here is derived from an EMBL/GenBank/DDBJ whole genome shotgun (WGS) entry which is preliminary data.</text>
</comment>
<proteinExistence type="predicted"/>
<evidence type="ECO:0000313" key="3">
    <source>
        <dbReference type="EMBL" id="GAA3899817.1"/>
    </source>
</evidence>
<evidence type="ECO:0000259" key="2">
    <source>
        <dbReference type="PROSITE" id="PS50110"/>
    </source>
</evidence>
<evidence type="ECO:0000313" key="4">
    <source>
        <dbReference type="Proteomes" id="UP001501563"/>
    </source>
</evidence>
<dbReference type="InterPro" id="IPR001789">
    <property type="entry name" value="Sig_transdc_resp-reg_receiver"/>
</dbReference>